<accession>A0A1H3SD89</accession>
<dbReference type="Gene3D" id="3.40.50.10320">
    <property type="entry name" value="LmbE-like"/>
    <property type="match status" value="1"/>
</dbReference>
<proteinExistence type="predicted"/>
<dbReference type="Pfam" id="PF02585">
    <property type="entry name" value="PIG-L"/>
    <property type="match status" value="1"/>
</dbReference>
<evidence type="ECO:0000313" key="2">
    <source>
        <dbReference type="EMBL" id="SDZ35630.1"/>
    </source>
</evidence>
<protein>
    <submittedName>
        <fullName evidence="2">N-acetylglucosaminyl deacetylase, LmbE family</fullName>
    </submittedName>
</protein>
<dbReference type="SUPFAM" id="SSF102588">
    <property type="entry name" value="LmbE-like"/>
    <property type="match status" value="1"/>
</dbReference>
<dbReference type="EMBL" id="FNON01000013">
    <property type="protein sequence ID" value="SDZ35630.1"/>
    <property type="molecule type" value="Genomic_DNA"/>
</dbReference>
<keyword evidence="3" id="KW-1185">Reference proteome</keyword>
<sequence length="247" mass="27662">MTFSATIFSAHLDDAVLSAAAQLSRPRARVVTVFAGPPPASIDRTRWDKITRASSSAERYAERLAEDERAVAALGCASVRLPEPEDQYRDGELDQRELIAKLRPYLAESAEIWLPAGIGDHPDHALLRDAVLAALREGPAAPAVFVYADLPYALRFGWPSRATGVDNPPYLDVDFWINEELVACGFDRSQLTERVFELTEDLKRAKERAVLCYRSQLPALVLTPDDTRRWQSFFRYELAWELAVSGQ</sequence>
<dbReference type="RefSeq" id="WP_091298972.1">
    <property type="nucleotide sequence ID" value="NZ_FNON01000013.1"/>
</dbReference>
<dbReference type="Proteomes" id="UP000199515">
    <property type="component" value="Unassembled WGS sequence"/>
</dbReference>
<name>A0A1H3SD89_9PSEU</name>
<dbReference type="InterPro" id="IPR003737">
    <property type="entry name" value="GlcNAc_PI_deacetylase-related"/>
</dbReference>
<dbReference type="InterPro" id="IPR024078">
    <property type="entry name" value="LmbE-like_dom_sf"/>
</dbReference>
<dbReference type="STRING" id="589385.SAMN05421504_113117"/>
<dbReference type="GO" id="GO:0016137">
    <property type="term" value="P:glycoside metabolic process"/>
    <property type="evidence" value="ECO:0007669"/>
    <property type="project" value="UniProtKB-ARBA"/>
</dbReference>
<evidence type="ECO:0000313" key="3">
    <source>
        <dbReference type="Proteomes" id="UP000199515"/>
    </source>
</evidence>
<dbReference type="AlphaFoldDB" id="A0A1H3SD89"/>
<gene>
    <name evidence="2" type="ORF">SAMN05421504_113117</name>
</gene>
<dbReference type="OrthoDB" id="4292085at2"/>
<keyword evidence="1" id="KW-0862">Zinc</keyword>
<organism evidence="2 3">
    <name type="scientific">Amycolatopsis xylanica</name>
    <dbReference type="NCBI Taxonomy" id="589385"/>
    <lineage>
        <taxon>Bacteria</taxon>
        <taxon>Bacillati</taxon>
        <taxon>Actinomycetota</taxon>
        <taxon>Actinomycetes</taxon>
        <taxon>Pseudonocardiales</taxon>
        <taxon>Pseudonocardiaceae</taxon>
        <taxon>Amycolatopsis</taxon>
    </lineage>
</organism>
<evidence type="ECO:0000256" key="1">
    <source>
        <dbReference type="ARBA" id="ARBA00022833"/>
    </source>
</evidence>
<reference evidence="2 3" key="1">
    <citation type="submission" date="2016-10" db="EMBL/GenBank/DDBJ databases">
        <authorList>
            <person name="de Groot N.N."/>
        </authorList>
    </citation>
    <scope>NUCLEOTIDE SEQUENCE [LARGE SCALE GENOMIC DNA]</scope>
    <source>
        <strain evidence="2 3">CPCC 202699</strain>
    </source>
</reference>